<dbReference type="EMBL" id="AP026801">
    <property type="protein sequence ID" value="BDR56295.1"/>
    <property type="molecule type" value="Genomic_DNA"/>
</dbReference>
<keyword evidence="13" id="KW-1185">Reference proteome</keyword>
<dbReference type="AlphaFoldDB" id="A0AAU9D9F5"/>
<dbReference type="GO" id="GO:0019287">
    <property type="term" value="P:isopentenyl diphosphate biosynthetic process, mevalonate pathway"/>
    <property type="evidence" value="ECO:0007669"/>
    <property type="project" value="TreeGrafter"/>
</dbReference>
<keyword evidence="7" id="KW-0460">Magnesium</keyword>
<dbReference type="SUPFAM" id="SSF55060">
    <property type="entry name" value="GHMP Kinase, C-terminal domain"/>
    <property type="match status" value="1"/>
</dbReference>
<feature type="domain" description="GHMP kinase C-terminal" evidence="11">
    <location>
        <begin position="255"/>
        <end position="314"/>
    </location>
</feature>
<feature type="domain" description="GHMP kinase N-terminal" evidence="10">
    <location>
        <begin position="87"/>
        <end position="166"/>
    </location>
</feature>
<comment type="pathway">
    <text evidence="9">Isoprenoid biosynthesis; isopentenyl diphosphate biosynthesis via mevalonate pathway; isopentenyl diphosphate from (R)-mevalonate: step 1/3.</text>
</comment>
<evidence type="ECO:0000256" key="9">
    <source>
        <dbReference type="ARBA" id="ARBA00029438"/>
    </source>
</evidence>
<evidence type="ECO:0000313" key="12">
    <source>
        <dbReference type="EMBL" id="BDR56295.1"/>
    </source>
</evidence>
<keyword evidence="8" id="KW-0443">Lipid metabolism</keyword>
<dbReference type="InterPro" id="IPR036554">
    <property type="entry name" value="GHMP_kinase_C_sf"/>
</dbReference>
<dbReference type="SUPFAM" id="SSF54211">
    <property type="entry name" value="Ribosomal protein S5 domain 2-like"/>
    <property type="match status" value="1"/>
</dbReference>
<evidence type="ECO:0000256" key="7">
    <source>
        <dbReference type="ARBA" id="ARBA00022842"/>
    </source>
</evidence>
<dbReference type="InterPro" id="IPR006204">
    <property type="entry name" value="GHMP_kinase_N_dom"/>
</dbReference>
<evidence type="ECO:0000259" key="11">
    <source>
        <dbReference type="Pfam" id="PF08544"/>
    </source>
</evidence>
<evidence type="ECO:0000256" key="2">
    <source>
        <dbReference type="ARBA" id="ARBA00022516"/>
    </source>
</evidence>
<dbReference type="GO" id="GO:0004496">
    <property type="term" value="F:mevalonate kinase activity"/>
    <property type="evidence" value="ECO:0007669"/>
    <property type="project" value="InterPro"/>
</dbReference>
<evidence type="ECO:0000259" key="10">
    <source>
        <dbReference type="Pfam" id="PF00288"/>
    </source>
</evidence>
<organism evidence="12 13">
    <name type="scientific">Xylocopilactobacillus apis</name>
    <dbReference type="NCBI Taxonomy" id="2932183"/>
    <lineage>
        <taxon>Bacteria</taxon>
        <taxon>Bacillati</taxon>
        <taxon>Bacillota</taxon>
        <taxon>Bacilli</taxon>
        <taxon>Lactobacillales</taxon>
        <taxon>Lactobacillaceae</taxon>
        <taxon>Xylocopilactobacillus</taxon>
    </lineage>
</organism>
<keyword evidence="2" id="KW-0444">Lipid biosynthesis</keyword>
<evidence type="ECO:0000256" key="1">
    <source>
        <dbReference type="ARBA" id="ARBA00022490"/>
    </source>
</evidence>
<dbReference type="PANTHER" id="PTHR43290:SF2">
    <property type="entry name" value="MEVALONATE KINASE"/>
    <property type="match status" value="1"/>
</dbReference>
<sequence length="328" mass="37003">MIKIKVPGKLFISGEYAAVSPLYHSLIVPVNRYLSVQIKFFQNEFSIIKSGQKELKVNFIKLQTELEVSDYWLPIFKSLKTVRSFLLDKKINLNNFSLIIESDLEDLTYGKIGLGSSGAITVATIKAILALYKVEINATETYHLALKAQIDQFQESSFGDIAIASFQKPIYYQKPKNLDSPLKIQTFSWPSNLKLFIGFTGEPYKTSMGVNKFNNLPAKVKTDFSQKVDELTNLLYRNLINDQPGVTNVFQNIANLYWNFDLRYNLGIFSPPLKKLVLSANKLKIPAKQSGAGGGDCGIAIACEQKKESLYNNWEHENIIPLNLEVVN</sequence>
<keyword evidence="3" id="KW-0808">Transferase</keyword>
<evidence type="ECO:0000313" key="13">
    <source>
        <dbReference type="Proteomes" id="UP001321804"/>
    </source>
</evidence>
<dbReference type="InterPro" id="IPR014721">
    <property type="entry name" value="Ribsml_uS5_D2-typ_fold_subgr"/>
</dbReference>
<dbReference type="Proteomes" id="UP001321804">
    <property type="component" value="Chromosome"/>
</dbReference>
<dbReference type="Pfam" id="PF00288">
    <property type="entry name" value="GHMP_kinases_N"/>
    <property type="match status" value="1"/>
</dbReference>
<dbReference type="Gene3D" id="3.30.70.890">
    <property type="entry name" value="GHMP kinase, C-terminal domain"/>
    <property type="match status" value="1"/>
</dbReference>
<dbReference type="GO" id="GO:0005524">
    <property type="term" value="F:ATP binding"/>
    <property type="evidence" value="ECO:0007669"/>
    <property type="project" value="UniProtKB-KW"/>
</dbReference>
<dbReference type="GO" id="GO:0005829">
    <property type="term" value="C:cytosol"/>
    <property type="evidence" value="ECO:0007669"/>
    <property type="project" value="TreeGrafter"/>
</dbReference>
<proteinExistence type="predicted"/>
<dbReference type="InterPro" id="IPR020568">
    <property type="entry name" value="Ribosomal_Su5_D2-typ_SF"/>
</dbReference>
<evidence type="ECO:0000256" key="5">
    <source>
        <dbReference type="ARBA" id="ARBA00022777"/>
    </source>
</evidence>
<dbReference type="InterPro" id="IPR013750">
    <property type="entry name" value="GHMP_kinase_C_dom"/>
</dbReference>
<name>A0AAU9D9F5_9LACO</name>
<keyword evidence="1" id="KW-0963">Cytoplasm</keyword>
<gene>
    <name evidence="12" type="primary">mvaK2</name>
    <name evidence="12" type="ORF">KIMC2_08570</name>
</gene>
<dbReference type="KEGG" id="xak:KIMC2_08570"/>
<accession>A0AAU9D9F5</accession>
<protein>
    <submittedName>
        <fullName evidence="12">Phosphomevalonate kinase</fullName>
    </submittedName>
</protein>
<dbReference type="RefSeq" id="WP_317698205.1">
    <property type="nucleotide sequence ID" value="NZ_AP026801.1"/>
</dbReference>
<keyword evidence="4" id="KW-0547">Nucleotide-binding</keyword>
<dbReference type="InterPro" id="IPR006205">
    <property type="entry name" value="Mev_gal_kin"/>
</dbReference>
<evidence type="ECO:0000256" key="3">
    <source>
        <dbReference type="ARBA" id="ARBA00022679"/>
    </source>
</evidence>
<dbReference type="PANTHER" id="PTHR43290">
    <property type="entry name" value="MEVALONATE KINASE"/>
    <property type="match status" value="1"/>
</dbReference>
<evidence type="ECO:0000256" key="8">
    <source>
        <dbReference type="ARBA" id="ARBA00023098"/>
    </source>
</evidence>
<reference evidence="12 13" key="1">
    <citation type="journal article" date="2023" name="Microbiol. Spectr.">
        <title>Symbiosis of Carpenter Bees with Uncharacterized Lactic Acid Bacteria Showing NAD Auxotrophy.</title>
        <authorList>
            <person name="Kawasaki S."/>
            <person name="Ozawa K."/>
            <person name="Mori T."/>
            <person name="Yamamoto A."/>
            <person name="Ito M."/>
            <person name="Ohkuma M."/>
            <person name="Sakamoto M."/>
            <person name="Matsutani M."/>
        </authorList>
    </citation>
    <scope>NUCLEOTIDE SEQUENCE [LARGE SCALE GENOMIC DNA]</scope>
    <source>
        <strain evidence="12 13">KimC2</strain>
    </source>
</reference>
<dbReference type="Gene3D" id="3.30.230.10">
    <property type="match status" value="1"/>
</dbReference>
<evidence type="ECO:0000256" key="4">
    <source>
        <dbReference type="ARBA" id="ARBA00022741"/>
    </source>
</evidence>
<keyword evidence="6" id="KW-0067">ATP-binding</keyword>
<keyword evidence="5 12" id="KW-0418">Kinase</keyword>
<dbReference type="Pfam" id="PF08544">
    <property type="entry name" value="GHMP_kinases_C"/>
    <property type="match status" value="1"/>
</dbReference>
<evidence type="ECO:0000256" key="6">
    <source>
        <dbReference type="ARBA" id="ARBA00022840"/>
    </source>
</evidence>